<dbReference type="InterPro" id="IPR052027">
    <property type="entry name" value="PspC"/>
</dbReference>
<evidence type="ECO:0000256" key="6">
    <source>
        <dbReference type="SAM" id="Phobius"/>
    </source>
</evidence>
<keyword evidence="3 6" id="KW-0812">Transmembrane</keyword>
<accession>A0A0P6XVV3</accession>
<keyword evidence="4 6" id="KW-1133">Transmembrane helix</keyword>
<name>A0A0P6XVV3_9CHLR</name>
<dbReference type="Proteomes" id="UP000050501">
    <property type="component" value="Unassembled WGS sequence"/>
</dbReference>
<gene>
    <name evidence="8" type="ORF">ADN01_08580</name>
</gene>
<sequence length="79" mass="8431">MNNKRLYRDPSDKMLGGVCSGLANFFGMDPTVIRLAFVLLTLLGGHGVLIYLVLWLIVPLAPQAASEAVVDVPPAPPAE</sequence>
<dbReference type="Pfam" id="PF04024">
    <property type="entry name" value="PspC"/>
    <property type="match status" value="1"/>
</dbReference>
<keyword evidence="5 6" id="KW-0472">Membrane</keyword>
<evidence type="ECO:0000256" key="1">
    <source>
        <dbReference type="ARBA" id="ARBA00004162"/>
    </source>
</evidence>
<dbReference type="OrthoDB" id="166925at2"/>
<organism evidence="8 9">
    <name type="scientific">Levilinea saccharolytica</name>
    <dbReference type="NCBI Taxonomy" id="229921"/>
    <lineage>
        <taxon>Bacteria</taxon>
        <taxon>Bacillati</taxon>
        <taxon>Chloroflexota</taxon>
        <taxon>Anaerolineae</taxon>
        <taxon>Anaerolineales</taxon>
        <taxon>Anaerolineaceae</taxon>
        <taxon>Levilinea</taxon>
    </lineage>
</organism>
<protein>
    <recommendedName>
        <fullName evidence="7">Phage shock protein PspC N-terminal domain-containing protein</fullName>
    </recommendedName>
</protein>
<feature type="transmembrane region" description="Helical" evidence="6">
    <location>
        <begin position="35"/>
        <end position="58"/>
    </location>
</feature>
<keyword evidence="2" id="KW-1003">Cell membrane</keyword>
<keyword evidence="9" id="KW-1185">Reference proteome</keyword>
<evidence type="ECO:0000256" key="4">
    <source>
        <dbReference type="ARBA" id="ARBA00022989"/>
    </source>
</evidence>
<evidence type="ECO:0000256" key="2">
    <source>
        <dbReference type="ARBA" id="ARBA00022475"/>
    </source>
</evidence>
<evidence type="ECO:0000256" key="3">
    <source>
        <dbReference type="ARBA" id="ARBA00022692"/>
    </source>
</evidence>
<proteinExistence type="predicted"/>
<evidence type="ECO:0000313" key="8">
    <source>
        <dbReference type="EMBL" id="KPL83332.1"/>
    </source>
</evidence>
<dbReference type="GO" id="GO:0005886">
    <property type="term" value="C:plasma membrane"/>
    <property type="evidence" value="ECO:0007669"/>
    <property type="project" value="UniProtKB-SubCell"/>
</dbReference>
<dbReference type="PANTHER" id="PTHR33885:SF3">
    <property type="entry name" value="PHAGE SHOCK PROTEIN C"/>
    <property type="match status" value="1"/>
</dbReference>
<dbReference type="EMBL" id="LGCM01000032">
    <property type="protein sequence ID" value="KPL83332.1"/>
    <property type="molecule type" value="Genomic_DNA"/>
</dbReference>
<comment type="subcellular location">
    <subcellularLocation>
        <location evidence="1">Cell membrane</location>
        <topology evidence="1">Single-pass membrane protein</topology>
    </subcellularLocation>
</comment>
<evidence type="ECO:0000256" key="5">
    <source>
        <dbReference type="ARBA" id="ARBA00023136"/>
    </source>
</evidence>
<comment type="caution">
    <text evidence="8">The sequence shown here is derived from an EMBL/GenBank/DDBJ whole genome shotgun (WGS) entry which is preliminary data.</text>
</comment>
<feature type="domain" description="Phage shock protein PspC N-terminal" evidence="7">
    <location>
        <begin position="4"/>
        <end position="60"/>
    </location>
</feature>
<dbReference type="InterPro" id="IPR007168">
    <property type="entry name" value="Phageshock_PspC_N"/>
</dbReference>
<reference evidence="8 9" key="1">
    <citation type="submission" date="2015-07" db="EMBL/GenBank/DDBJ databases">
        <title>Genome sequence of Levilinea saccharolytica DSM 16555.</title>
        <authorList>
            <person name="Hemp J."/>
            <person name="Ward L.M."/>
            <person name="Pace L.A."/>
            <person name="Fischer W.W."/>
        </authorList>
    </citation>
    <scope>NUCLEOTIDE SEQUENCE [LARGE SCALE GENOMIC DNA]</scope>
    <source>
        <strain evidence="8 9">KIBI-1</strain>
    </source>
</reference>
<evidence type="ECO:0000313" key="9">
    <source>
        <dbReference type="Proteomes" id="UP000050501"/>
    </source>
</evidence>
<dbReference type="RefSeq" id="WP_062416739.1">
    <property type="nucleotide sequence ID" value="NZ_DF967974.1"/>
</dbReference>
<dbReference type="STRING" id="229921.ADN01_08580"/>
<evidence type="ECO:0000259" key="7">
    <source>
        <dbReference type="Pfam" id="PF04024"/>
    </source>
</evidence>
<dbReference type="AlphaFoldDB" id="A0A0P6XVV3"/>
<dbReference type="PANTHER" id="PTHR33885">
    <property type="entry name" value="PHAGE SHOCK PROTEIN C"/>
    <property type="match status" value="1"/>
</dbReference>